<comment type="similarity">
    <text evidence="1 5">Belongs to the iron/ascorbate-dependent oxidoreductase family.</text>
</comment>
<dbReference type="GO" id="GO:0016491">
    <property type="term" value="F:oxidoreductase activity"/>
    <property type="evidence" value="ECO:0007669"/>
    <property type="project" value="UniProtKB-KW"/>
</dbReference>
<dbReference type="InterPro" id="IPR005123">
    <property type="entry name" value="Oxoglu/Fe-dep_dioxygenase_dom"/>
</dbReference>
<sequence length="364" mass="41484">MEKDESPESTATVAVNFGRSIIVPSVQELARKPIVNLPPRYVRCSDDEDPVSGDASESVPVVDVQRLARGDPVELEKLHFACKDWGFFQVVNHGVSVLLLEEFKQEIKSFFDLSYEEKQKLWQQPENHEGFGQLLVVSEEQKLDWSDMFYITTLPLGLRKADLFEKLPENLRNKLEEYSLEVKKLALLILGHMARALKMEAEEIREMFGDGVQSMRMNYYPPCPEPDMTIGFTPHSDAVALTILFQLNETVGLQIKREGRWVPVKPLHNAFVVNIGDIMEIFSNGIYRSIEHRATVNSTKERLSVATFYSCRLDTVLGPAPSLISCDNPAIFRRVPLEAYFKEFFSRKLNGKSYLDFMRIAGAL</sequence>
<organism evidence="7">
    <name type="scientific">Eucalyptus grandis</name>
    <name type="common">Flooded gum</name>
    <dbReference type="NCBI Taxonomy" id="71139"/>
    <lineage>
        <taxon>Eukaryota</taxon>
        <taxon>Viridiplantae</taxon>
        <taxon>Streptophyta</taxon>
        <taxon>Embryophyta</taxon>
        <taxon>Tracheophyta</taxon>
        <taxon>Spermatophyta</taxon>
        <taxon>Magnoliopsida</taxon>
        <taxon>eudicotyledons</taxon>
        <taxon>Gunneridae</taxon>
        <taxon>Pentapetalae</taxon>
        <taxon>rosids</taxon>
        <taxon>malvids</taxon>
        <taxon>Myrtales</taxon>
        <taxon>Myrtaceae</taxon>
        <taxon>Myrtoideae</taxon>
        <taxon>Eucalypteae</taxon>
        <taxon>Eucalyptus</taxon>
    </lineage>
</organism>
<keyword evidence="3 5" id="KW-0560">Oxidoreductase</keyword>
<dbReference type="Gene3D" id="2.60.120.330">
    <property type="entry name" value="B-lactam Antibiotic, Isopenicillin N Synthase, Chain"/>
    <property type="match status" value="1"/>
</dbReference>
<dbReference type="PANTHER" id="PTHR47991">
    <property type="entry name" value="OXOGLUTARATE/IRON-DEPENDENT DIOXYGENASE"/>
    <property type="match status" value="1"/>
</dbReference>
<dbReference type="Pfam" id="PF14226">
    <property type="entry name" value="DIOX_N"/>
    <property type="match status" value="1"/>
</dbReference>
<dbReference type="InterPro" id="IPR026992">
    <property type="entry name" value="DIOX_N"/>
</dbReference>
<dbReference type="Gramene" id="KCW54630">
    <property type="protein sequence ID" value="KCW54630"/>
    <property type="gene ID" value="EUGRSUZ_I00575"/>
</dbReference>
<proteinExistence type="inferred from homology"/>
<dbReference type="OMA" id="PRYVHHD"/>
<dbReference type="OrthoDB" id="288590at2759"/>
<reference evidence="7" key="1">
    <citation type="submission" date="2013-07" db="EMBL/GenBank/DDBJ databases">
        <title>The genome of Eucalyptus grandis.</title>
        <authorList>
            <person name="Schmutz J."/>
            <person name="Hayes R."/>
            <person name="Myburg A."/>
            <person name="Tuskan G."/>
            <person name="Grattapaglia D."/>
            <person name="Rokhsar D.S."/>
        </authorList>
    </citation>
    <scope>NUCLEOTIDE SEQUENCE</scope>
    <source>
        <tissue evidence="7">Leaf extractions</tissue>
    </source>
</reference>
<evidence type="ECO:0000256" key="5">
    <source>
        <dbReference type="RuleBase" id="RU003682"/>
    </source>
</evidence>
<evidence type="ECO:0000313" key="7">
    <source>
        <dbReference type="EMBL" id="KCW54630.1"/>
    </source>
</evidence>
<evidence type="ECO:0000259" key="6">
    <source>
        <dbReference type="PROSITE" id="PS51471"/>
    </source>
</evidence>
<gene>
    <name evidence="7" type="ORF">EUGRSUZ_I00575</name>
</gene>
<dbReference type="InParanoid" id="A0A059AMK3"/>
<dbReference type="InterPro" id="IPR044861">
    <property type="entry name" value="IPNS-like_FE2OG_OXY"/>
</dbReference>
<evidence type="ECO:0000256" key="3">
    <source>
        <dbReference type="ARBA" id="ARBA00023002"/>
    </source>
</evidence>
<dbReference type="FunFam" id="2.60.120.330:FF:000001">
    <property type="entry name" value="Protein SRG1"/>
    <property type="match status" value="1"/>
</dbReference>
<dbReference type="InterPro" id="IPR027443">
    <property type="entry name" value="IPNS-like_sf"/>
</dbReference>
<name>A0A059AMK3_EUCGR</name>
<accession>A0A059AMK3</accession>
<feature type="domain" description="Fe2OG dioxygenase" evidence="6">
    <location>
        <begin position="211"/>
        <end position="311"/>
    </location>
</feature>
<evidence type="ECO:0000256" key="1">
    <source>
        <dbReference type="ARBA" id="ARBA00008056"/>
    </source>
</evidence>
<dbReference type="GO" id="GO:0046872">
    <property type="term" value="F:metal ion binding"/>
    <property type="evidence" value="ECO:0007669"/>
    <property type="project" value="UniProtKB-KW"/>
</dbReference>
<dbReference type="Pfam" id="PF03171">
    <property type="entry name" value="2OG-FeII_Oxy"/>
    <property type="match status" value="1"/>
</dbReference>
<keyword evidence="2 5" id="KW-0479">Metal-binding</keyword>
<protein>
    <recommendedName>
        <fullName evidence="6">Fe2OG dioxygenase domain-containing protein</fullName>
    </recommendedName>
</protein>
<keyword evidence="4 5" id="KW-0408">Iron</keyword>
<dbReference type="KEGG" id="egr:104418350"/>
<dbReference type="STRING" id="71139.A0A059AMK3"/>
<dbReference type="SUPFAM" id="SSF51197">
    <property type="entry name" value="Clavaminate synthase-like"/>
    <property type="match status" value="1"/>
</dbReference>
<dbReference type="PROSITE" id="PS51471">
    <property type="entry name" value="FE2OG_OXY"/>
    <property type="match status" value="1"/>
</dbReference>
<evidence type="ECO:0000256" key="4">
    <source>
        <dbReference type="ARBA" id="ARBA00023004"/>
    </source>
</evidence>
<dbReference type="InterPro" id="IPR050295">
    <property type="entry name" value="Plant_2OG-oxidoreductases"/>
</dbReference>
<dbReference type="AlphaFoldDB" id="A0A059AMK3"/>
<evidence type="ECO:0000256" key="2">
    <source>
        <dbReference type="ARBA" id="ARBA00022723"/>
    </source>
</evidence>
<dbReference type="EMBL" id="KK198761">
    <property type="protein sequence ID" value="KCW54630.1"/>
    <property type="molecule type" value="Genomic_DNA"/>
</dbReference>
<dbReference type="eggNOG" id="KOG0143">
    <property type="taxonomic scope" value="Eukaryota"/>
</dbReference>